<dbReference type="SMART" id="SM00387">
    <property type="entry name" value="HATPase_c"/>
    <property type="match status" value="1"/>
</dbReference>
<dbReference type="InterPro" id="IPR037401">
    <property type="entry name" value="SnoaL-like"/>
</dbReference>
<dbReference type="RefSeq" id="WP_106567250.1">
    <property type="nucleotide sequence ID" value="NZ_PYGF01000005.1"/>
</dbReference>
<dbReference type="Gene3D" id="3.10.450.50">
    <property type="match status" value="1"/>
</dbReference>
<evidence type="ECO:0000313" key="7">
    <source>
        <dbReference type="Proteomes" id="UP000240708"/>
    </source>
</evidence>
<dbReference type="Gene3D" id="3.30.565.10">
    <property type="entry name" value="Histidine kinase-like ATPase, C-terminal domain"/>
    <property type="match status" value="1"/>
</dbReference>
<evidence type="ECO:0000256" key="3">
    <source>
        <dbReference type="ARBA" id="ARBA00022553"/>
    </source>
</evidence>
<feature type="domain" description="Histidine kinase" evidence="5">
    <location>
        <begin position="1695"/>
        <end position="1953"/>
    </location>
</feature>
<dbReference type="EMBL" id="PYGF01000005">
    <property type="protein sequence ID" value="PSL04344.1"/>
    <property type="molecule type" value="Genomic_DNA"/>
</dbReference>
<dbReference type="PANTHER" id="PTHR43065:SF42">
    <property type="entry name" value="TWO-COMPONENT SENSOR PPRA"/>
    <property type="match status" value="1"/>
</dbReference>
<keyword evidence="3" id="KW-0597">Phosphoprotein</keyword>
<dbReference type="Pfam" id="PF02518">
    <property type="entry name" value="HATPase_c"/>
    <property type="match status" value="1"/>
</dbReference>
<dbReference type="CDD" id="cd00082">
    <property type="entry name" value="HisKA"/>
    <property type="match status" value="1"/>
</dbReference>
<evidence type="ECO:0000259" key="5">
    <source>
        <dbReference type="PROSITE" id="PS50109"/>
    </source>
</evidence>
<dbReference type="PANTHER" id="PTHR43065">
    <property type="entry name" value="SENSOR HISTIDINE KINASE"/>
    <property type="match status" value="1"/>
</dbReference>
<dbReference type="PROSITE" id="PS50109">
    <property type="entry name" value="HIS_KIN"/>
    <property type="match status" value="1"/>
</dbReference>
<feature type="coiled-coil region" evidence="4">
    <location>
        <begin position="1656"/>
        <end position="1686"/>
    </location>
</feature>
<dbReference type="InterPro" id="IPR032710">
    <property type="entry name" value="NTF2-like_dom_sf"/>
</dbReference>
<evidence type="ECO:0000256" key="1">
    <source>
        <dbReference type="ARBA" id="ARBA00000085"/>
    </source>
</evidence>
<dbReference type="SUPFAM" id="SSF55874">
    <property type="entry name" value="ATPase domain of HSP90 chaperone/DNA topoisomerase II/histidine kinase"/>
    <property type="match status" value="1"/>
</dbReference>
<protein>
    <recommendedName>
        <fullName evidence="2">histidine kinase</fullName>
        <ecNumber evidence="2">2.7.13.3</ecNumber>
    </recommendedName>
</protein>
<name>A0A2P8E4F1_9BACT</name>
<evidence type="ECO:0000313" key="6">
    <source>
        <dbReference type="EMBL" id="PSL04344.1"/>
    </source>
</evidence>
<reference evidence="6 7" key="1">
    <citation type="submission" date="2018-03" db="EMBL/GenBank/DDBJ databases">
        <title>Genomic Encyclopedia of Archaeal and Bacterial Type Strains, Phase II (KMG-II): from individual species to whole genera.</title>
        <authorList>
            <person name="Goeker M."/>
        </authorList>
    </citation>
    <scope>NUCLEOTIDE SEQUENCE [LARGE SCALE GENOMIC DNA]</scope>
    <source>
        <strain evidence="6 7">DSM 28057</strain>
    </source>
</reference>
<proteinExistence type="predicted"/>
<keyword evidence="7" id="KW-1185">Reference proteome</keyword>
<dbReference type="OrthoDB" id="9806995at2"/>
<evidence type="ECO:0000256" key="2">
    <source>
        <dbReference type="ARBA" id="ARBA00012438"/>
    </source>
</evidence>
<dbReference type="CDD" id="cd00075">
    <property type="entry name" value="HATPase"/>
    <property type="match status" value="1"/>
</dbReference>
<dbReference type="InterPro" id="IPR003661">
    <property type="entry name" value="HisK_dim/P_dom"/>
</dbReference>
<dbReference type="InterPro" id="IPR005467">
    <property type="entry name" value="His_kinase_dom"/>
</dbReference>
<sequence length="1953" mass="223272">MKKPETDFRSEALKAYKQYWSSYLEGDLEAFSSTLDDGFEMIGTSESEICHSKADGIAFYKAQMAEVVGKVEMRNRRIDSVWLDPLVLVNEGCDIYVKTDVGWNFYSKLRLSTLLKETNEGWKVVQQHGSLPDMRVSDRETIAIEKISKENLELRDAIKRRTIELEQKNRELEIEAALERVRAQTMAMHSSEDVGKCVVKMFSELTAFGVDEGTRFGIGILNHDNENNQLWTARKNGEEFNLHIGNIDMASHPLLKSARKAWKAQVPFHKYVLEGEDLLNYYQMLNNAPEYKIQIPIEKLPKKEIQHCFIFEHGFFYAFSPIEFQPELIHITKRFSVLFEQTYRRYLDLVKAESQAREAQIQLALERVRARTMAMQKSEELSEVSYLLNKQVVELGIPTRGCAFNIYNEHDSTEWFSDLEGTLPSYQTPREYIFKEYYEAGQRGESLLVDEFSGDRIKELYQYFASQNHTGNEAIDKHLAKAPEYQINHMAYFKYGYLLFVTLVPAPEAHDVFKRFAKEFEQTYTRFLDLQKAETQAREAQIENALEKVRSRTMAMQHSNELTDVAGLLFNQVSALGIKTWTAGFNVWSEDNNSYVDYLSLNGEIYGPNTVHTEKAEALKELSNARKSGVEFDVLYVEGEKIKQLYLAVSGIDEKEYDTMVKDGLLPSQQYEHFVFGAKVSVMFITYEPVPEAHDIFKRLGKVFEQTYTRFLDLQKAEAQARETQIQLSLERIRAKAMAMQHSDELSDFLTVVFEQFEVLNLNPVNCILSLFDIENNRSTFRMTGKNGATLIAKQEIDLDASPVWKQKVEGWKLGHPNDVDVLYIPFENLPEIAVIFKEILEKLPEGERPLPEDYPNGEYIIDGYCKYGYLGYTSSRAPSDEEKEITRRIATEFGNVYQRFLDLQKAEAQARESQIEAALERVRSKSLAMHHSDELEQVVACVFEMIVGLGIVMDGALLYVFNRESKNINLWLASVLYPNPIFIDLPFEEQMLDNEIIRDLWESTDNRQSLNRVYSGEGKNDYFRYVQRYNRSKFPEPFDLPDWTFSFAAEKNSVLGIDSWSGHTFTESDLTLLRRFAKVFEQAYIRFLDLQKAEAQARESQIQLSLERIRAKAMAMQHSDELGDFLTVVFEQFDVLNLNPVNCHLAFLDLENNRSIFRLTGKNGATLIATQEIDLDASPVWKQKVEAWKSGRFTDVDVLFVPVEKLPEIGEIFKEILDKIPENDRPLPEDYPNGEYITEGNCKYGYLGYSASRPPSEEEKEITRRIASEFGNVYQRFLDLQKAEAQARESQIQLSLERIRAKAMAMQHSDELSDFLTVVFEQFTLLDLKPVFCHLSLLDLENNRMTYRMTGSKGARLFSSGQIDLDISSVWYDKIQELKLGRPREVDVMYFPSEIIPEISSHVKEMLGNPPENELPQPEDFPVGQYVVEGYCKYGYLGYSASSPPSDEAREITRRISNEFGNVYQRFLDLQKAEAQALEATKRASVDRVRAEIASMRTTSDLERIQPLIWNELKILGVPFIRCGVFIMDQAKQEVQAFLSTPDGKSIAAFHLPYQATEQTSQIVSHWQQKQSYKDHMDEAAFAEFTRNLVEQGAMASTEKYVTENRPTDLYLHFLPFLQGMLYVGNDAPLIDGELQLVQNLAEAFSTAYARYEDFNKLELAKAKVESAMSELKATQAQLVQQEKLASLGQLTAGIAHEIKNPLNFVNNFSEVSLELLDEVKETRIKRQETRPRTEEDEIEDEILEDIKANLQRIHEHGSRANGIVTSMLQHSRGGSGKKEPADLNALIKEYVNLSFHGMRAGKNPIDVEIELDLDKEIKEVSLVREDFTRVIINLCNNAFDAMRSKLDLAGLEAYHPKLTVRNKAVKSPSGLPAGQAGDLGVEISIEDNGPGIPEEIKDKILQPFFTTKKGTEGTGLGLSITHDIVKAHGGSISVESDANGSIFTINLPNNS</sequence>
<dbReference type="Proteomes" id="UP000240708">
    <property type="component" value="Unassembled WGS sequence"/>
</dbReference>
<evidence type="ECO:0000256" key="4">
    <source>
        <dbReference type="SAM" id="Coils"/>
    </source>
</evidence>
<organism evidence="6 7">
    <name type="scientific">Cecembia rubra</name>
    <dbReference type="NCBI Taxonomy" id="1485585"/>
    <lineage>
        <taxon>Bacteria</taxon>
        <taxon>Pseudomonadati</taxon>
        <taxon>Bacteroidota</taxon>
        <taxon>Cytophagia</taxon>
        <taxon>Cytophagales</taxon>
        <taxon>Cyclobacteriaceae</taxon>
        <taxon>Cecembia</taxon>
    </lineage>
</organism>
<dbReference type="EC" id="2.7.13.3" evidence="2"/>
<accession>A0A2P8E4F1</accession>
<dbReference type="InterPro" id="IPR036097">
    <property type="entry name" value="HisK_dim/P_sf"/>
</dbReference>
<dbReference type="SUPFAM" id="SSF47384">
    <property type="entry name" value="Homodimeric domain of signal transducing histidine kinase"/>
    <property type="match status" value="1"/>
</dbReference>
<dbReference type="Pfam" id="PF00512">
    <property type="entry name" value="HisKA"/>
    <property type="match status" value="1"/>
</dbReference>
<comment type="catalytic activity">
    <reaction evidence="1">
        <text>ATP + protein L-histidine = ADP + protein N-phospho-L-histidine.</text>
        <dbReference type="EC" id="2.7.13.3"/>
    </reaction>
</comment>
<dbReference type="GO" id="GO:0000155">
    <property type="term" value="F:phosphorelay sensor kinase activity"/>
    <property type="evidence" value="ECO:0007669"/>
    <property type="project" value="InterPro"/>
</dbReference>
<keyword evidence="4" id="KW-0175">Coiled coil</keyword>
<dbReference type="InterPro" id="IPR036890">
    <property type="entry name" value="HATPase_C_sf"/>
</dbReference>
<dbReference type="PRINTS" id="PR00344">
    <property type="entry name" value="BCTRLSENSOR"/>
</dbReference>
<dbReference type="InterPro" id="IPR003594">
    <property type="entry name" value="HATPase_dom"/>
</dbReference>
<dbReference type="SMART" id="SM00388">
    <property type="entry name" value="HisKA"/>
    <property type="match status" value="1"/>
</dbReference>
<dbReference type="Gene3D" id="1.10.287.130">
    <property type="match status" value="1"/>
</dbReference>
<dbReference type="SUPFAM" id="SSF54427">
    <property type="entry name" value="NTF2-like"/>
    <property type="match status" value="1"/>
</dbReference>
<dbReference type="InterPro" id="IPR004358">
    <property type="entry name" value="Sig_transdc_His_kin-like_C"/>
</dbReference>
<comment type="caution">
    <text evidence="6">The sequence shown here is derived from an EMBL/GenBank/DDBJ whole genome shotgun (WGS) entry which is preliminary data.</text>
</comment>
<dbReference type="Pfam" id="PF13474">
    <property type="entry name" value="SnoaL_3"/>
    <property type="match status" value="1"/>
</dbReference>
<gene>
    <name evidence="6" type="ORF">CLV48_10585</name>
</gene>